<keyword evidence="2" id="KW-1185">Reference proteome</keyword>
<proteinExistence type="predicted"/>
<dbReference type="EMBL" id="KB733454">
    <property type="protein sequence ID" value="ENI05513.1"/>
    <property type="molecule type" value="Genomic_DNA"/>
</dbReference>
<gene>
    <name evidence="1" type="ORF">COCC4DRAFT_60565</name>
</gene>
<reference evidence="1 2" key="1">
    <citation type="journal article" date="2012" name="PLoS Pathog.">
        <title>Diverse lifestyles and strategies of plant pathogenesis encoded in the genomes of eighteen Dothideomycetes fungi.</title>
        <authorList>
            <person name="Ohm R.A."/>
            <person name="Feau N."/>
            <person name="Henrissat B."/>
            <person name="Schoch C.L."/>
            <person name="Horwitz B.A."/>
            <person name="Barry K.W."/>
            <person name="Condon B.J."/>
            <person name="Copeland A.C."/>
            <person name="Dhillon B."/>
            <person name="Glaser F."/>
            <person name="Hesse C.N."/>
            <person name="Kosti I."/>
            <person name="LaButti K."/>
            <person name="Lindquist E.A."/>
            <person name="Lucas S."/>
            <person name="Salamov A.A."/>
            <person name="Bradshaw R.E."/>
            <person name="Ciuffetti L."/>
            <person name="Hamelin R.C."/>
            <person name="Kema G.H.J."/>
            <person name="Lawrence C."/>
            <person name="Scott J.A."/>
            <person name="Spatafora J.W."/>
            <person name="Turgeon B.G."/>
            <person name="de Wit P.J.G.M."/>
            <person name="Zhong S."/>
            <person name="Goodwin S.B."/>
            <person name="Grigoriev I.V."/>
        </authorList>
    </citation>
    <scope>NUCLEOTIDE SEQUENCE [LARGE SCALE GENOMIC DNA]</scope>
    <source>
        <strain evidence="2">C4 / ATCC 48331 / race T</strain>
    </source>
</reference>
<protein>
    <submittedName>
        <fullName evidence="1">Uncharacterized protein</fullName>
    </submittedName>
</protein>
<dbReference type="AlphaFoldDB" id="N4XAG9"/>
<dbReference type="Proteomes" id="UP000012338">
    <property type="component" value="Unassembled WGS sequence"/>
</dbReference>
<evidence type="ECO:0000313" key="1">
    <source>
        <dbReference type="EMBL" id="ENI05513.1"/>
    </source>
</evidence>
<sequence length="94" mass="10469">MNATDTSDATWTLITYHRGLSNRSPNIAVFLESHGTKASQSQSKQICESVDVQRIHVTVSDLCLHSAVWSPSRRLEILCVNNEALMVDHNTDSE</sequence>
<evidence type="ECO:0000313" key="2">
    <source>
        <dbReference type="Proteomes" id="UP000012338"/>
    </source>
</evidence>
<organism evidence="1 2">
    <name type="scientific">Cochliobolus heterostrophus (strain C4 / ATCC 48331 / race T)</name>
    <name type="common">Southern corn leaf blight fungus</name>
    <name type="synonym">Bipolaris maydis</name>
    <dbReference type="NCBI Taxonomy" id="665024"/>
    <lineage>
        <taxon>Eukaryota</taxon>
        <taxon>Fungi</taxon>
        <taxon>Dikarya</taxon>
        <taxon>Ascomycota</taxon>
        <taxon>Pezizomycotina</taxon>
        <taxon>Dothideomycetes</taxon>
        <taxon>Pleosporomycetidae</taxon>
        <taxon>Pleosporales</taxon>
        <taxon>Pleosporineae</taxon>
        <taxon>Pleosporaceae</taxon>
        <taxon>Bipolaris</taxon>
    </lineage>
</organism>
<reference evidence="2" key="2">
    <citation type="journal article" date="2013" name="PLoS Genet.">
        <title>Comparative genome structure, secondary metabolite, and effector coding capacity across Cochliobolus pathogens.</title>
        <authorList>
            <person name="Condon B.J."/>
            <person name="Leng Y."/>
            <person name="Wu D."/>
            <person name="Bushley K.E."/>
            <person name="Ohm R.A."/>
            <person name="Otillar R."/>
            <person name="Martin J."/>
            <person name="Schackwitz W."/>
            <person name="Grimwood J."/>
            <person name="MohdZainudin N."/>
            <person name="Xue C."/>
            <person name="Wang R."/>
            <person name="Manning V.A."/>
            <person name="Dhillon B."/>
            <person name="Tu Z.J."/>
            <person name="Steffenson B.J."/>
            <person name="Salamov A."/>
            <person name="Sun H."/>
            <person name="Lowry S."/>
            <person name="LaButti K."/>
            <person name="Han J."/>
            <person name="Copeland A."/>
            <person name="Lindquist E."/>
            <person name="Barry K."/>
            <person name="Schmutz J."/>
            <person name="Baker S.E."/>
            <person name="Ciuffetti L.M."/>
            <person name="Grigoriev I.V."/>
            <person name="Zhong S."/>
            <person name="Turgeon B.G."/>
        </authorList>
    </citation>
    <scope>NUCLEOTIDE SEQUENCE [LARGE SCALE GENOMIC DNA]</scope>
    <source>
        <strain evidence="2">C4 / ATCC 48331 / race T</strain>
    </source>
</reference>
<name>N4XAG9_COCH4</name>
<dbReference type="HOGENOM" id="CLU_2385969_0_0_1"/>
<accession>N4XAG9</accession>